<organism evidence="7 8">
    <name type="scientific">Sistotremastrum suecicum HHB10207 ss-3</name>
    <dbReference type="NCBI Taxonomy" id="1314776"/>
    <lineage>
        <taxon>Eukaryota</taxon>
        <taxon>Fungi</taxon>
        <taxon>Dikarya</taxon>
        <taxon>Basidiomycota</taxon>
        <taxon>Agaricomycotina</taxon>
        <taxon>Agaricomycetes</taxon>
        <taxon>Sistotremastrales</taxon>
        <taxon>Sistotremastraceae</taxon>
        <taxon>Sistotremastrum</taxon>
    </lineage>
</organism>
<dbReference type="GO" id="GO:0007064">
    <property type="term" value="P:mitotic sister chromatid cohesion"/>
    <property type="evidence" value="ECO:0007669"/>
    <property type="project" value="TreeGrafter"/>
</dbReference>
<dbReference type="Pfam" id="PF04824">
    <property type="entry name" value="Rad21_Rec8"/>
    <property type="match status" value="1"/>
</dbReference>
<reference evidence="7 8" key="1">
    <citation type="journal article" date="2016" name="Mol. Biol. Evol.">
        <title>Comparative Genomics of Early-Diverging Mushroom-Forming Fungi Provides Insights into the Origins of Lignocellulose Decay Capabilities.</title>
        <authorList>
            <person name="Nagy L.G."/>
            <person name="Riley R."/>
            <person name="Tritt A."/>
            <person name="Adam C."/>
            <person name="Daum C."/>
            <person name="Floudas D."/>
            <person name="Sun H."/>
            <person name="Yadav J.S."/>
            <person name="Pangilinan J."/>
            <person name="Larsson K.H."/>
            <person name="Matsuura K."/>
            <person name="Barry K."/>
            <person name="Labutti K."/>
            <person name="Kuo R."/>
            <person name="Ohm R.A."/>
            <person name="Bhattacharya S.S."/>
            <person name="Shirouzu T."/>
            <person name="Yoshinaga Y."/>
            <person name="Martin F.M."/>
            <person name="Grigoriev I.V."/>
            <person name="Hibbett D.S."/>
        </authorList>
    </citation>
    <scope>NUCLEOTIDE SEQUENCE [LARGE SCALE GENOMIC DNA]</scope>
    <source>
        <strain evidence="7 8">HHB10207 ss-3</strain>
    </source>
</reference>
<evidence type="ECO:0000256" key="4">
    <source>
        <dbReference type="SAM" id="MobiDB-lite"/>
    </source>
</evidence>
<dbReference type="Proteomes" id="UP000076798">
    <property type="component" value="Unassembled WGS sequence"/>
</dbReference>
<dbReference type="GO" id="GO:0005634">
    <property type="term" value="C:nucleus"/>
    <property type="evidence" value="ECO:0007669"/>
    <property type="project" value="UniProtKB-SubCell"/>
</dbReference>
<feature type="region of interest" description="Disordered" evidence="4">
    <location>
        <begin position="190"/>
        <end position="218"/>
    </location>
</feature>
<dbReference type="GO" id="GO:0003682">
    <property type="term" value="F:chromatin binding"/>
    <property type="evidence" value="ECO:0007669"/>
    <property type="project" value="TreeGrafter"/>
</dbReference>
<sequence length="647" mass="71067">MFYSEAILSRRGPLAKVWLAAHWERKLSKTQTLQTDIEQSVGAIVGQEVEVMALRLSGQLLLGVVRIYSRKAKYLLDDCNEALIKIKMAFRPGVVDMTEDQLAVNRNAITIQEGGGLDLDLFMTDVNWDIDFEDRPPQPSGQHIARMADITLATNNDIQFDLDDSGFGFDMGPLDDAGLQDFDLGLDFEGGNDHDFSVEQGRDAPESRNSLGPFSAGGEADMLQLDEEAIKEPSVHGNQDDNFYDIHGDLNMDLDLDAPLAFSIPHSRASSPLTPPPPMTPREATPRAGSSLTPEPQEFQPIPKKRLPKKQIVDSVIELEDGGASQLTRNGTATGFNTAPRNNSHILTEQRYLPQSRTMMYLMKVREDPLAHFFPTTTTPSGTFFFAGPPGLNPKLSQLFMRPVPELKASKRREGSPVGQPASKKARLDDVSVDEIEQARRAPSVAPSIPGSVAKDRFSVERDDNMDPFGQPDFGDMNNFNDQDFALGGEDITLPPVMPGSRPSTPGFEDPGDGNAPQPSDFTCPIATFDIRPSGASQKEDSIEANEIDGTGSGYSKNTIKAMHIIRQEMDTSNTPLENQKPLSFRDVSRNASRRAASSFFFELLVLGTRDCVKLHQAEPFADIEVTPKPKLWNQPQPVAQNASQAA</sequence>
<proteinExistence type="inferred from homology"/>
<dbReference type="Gene3D" id="1.10.10.580">
    <property type="entry name" value="Structural maintenance of chromosome 1. Chain E"/>
    <property type="match status" value="1"/>
</dbReference>
<dbReference type="InterPro" id="IPR036390">
    <property type="entry name" value="WH_DNA-bd_sf"/>
</dbReference>
<evidence type="ECO:0000259" key="5">
    <source>
        <dbReference type="Pfam" id="PF04824"/>
    </source>
</evidence>
<evidence type="ECO:0000256" key="2">
    <source>
        <dbReference type="ARBA" id="ARBA00009870"/>
    </source>
</evidence>
<feature type="domain" description="Rad21/Rec8-like protein C-terminal eukaryotic" evidence="5">
    <location>
        <begin position="579"/>
        <end position="632"/>
    </location>
</feature>
<keyword evidence="8" id="KW-1185">Reference proteome</keyword>
<dbReference type="SUPFAM" id="SSF46785">
    <property type="entry name" value="Winged helix' DNA-binding domain"/>
    <property type="match status" value="1"/>
</dbReference>
<dbReference type="GO" id="GO:0030892">
    <property type="term" value="C:mitotic cohesin complex"/>
    <property type="evidence" value="ECO:0007669"/>
    <property type="project" value="TreeGrafter"/>
</dbReference>
<evidence type="ECO:0000256" key="1">
    <source>
        <dbReference type="ARBA" id="ARBA00004123"/>
    </source>
</evidence>
<dbReference type="GO" id="GO:1990414">
    <property type="term" value="P:replication-born double-strand break repair via sister chromatid exchange"/>
    <property type="evidence" value="ECO:0007669"/>
    <property type="project" value="TreeGrafter"/>
</dbReference>
<accession>A0A165YDQ8</accession>
<dbReference type="PANTHER" id="PTHR12585">
    <property type="entry name" value="SCC1 / RAD21 FAMILY MEMBER"/>
    <property type="match status" value="1"/>
</dbReference>
<dbReference type="InterPro" id="IPR006910">
    <property type="entry name" value="Rad21_Rec8_N"/>
</dbReference>
<protein>
    <recommendedName>
        <fullName evidence="9">Rad21/Rec8-like protein N-terminal domain-containing protein</fullName>
    </recommendedName>
</protein>
<feature type="compositionally biased region" description="Basic and acidic residues" evidence="4">
    <location>
        <begin position="191"/>
        <end position="206"/>
    </location>
</feature>
<evidence type="ECO:0000313" key="8">
    <source>
        <dbReference type="Proteomes" id="UP000076798"/>
    </source>
</evidence>
<dbReference type="PANTHER" id="PTHR12585:SF69">
    <property type="entry name" value="FI11703P"/>
    <property type="match status" value="1"/>
</dbReference>
<comment type="similarity">
    <text evidence="2">Belongs to the rad21 family.</text>
</comment>
<comment type="subcellular location">
    <subcellularLocation>
        <location evidence="1">Nucleus</location>
    </subcellularLocation>
</comment>
<name>A0A165YDQ8_9AGAM</name>
<dbReference type="OrthoDB" id="10071381at2759"/>
<feature type="domain" description="Rad21/Rec8-like protein N-terminal" evidence="6">
    <location>
        <begin position="1"/>
        <end position="101"/>
    </location>
</feature>
<gene>
    <name evidence="7" type="ORF">SISSUDRAFT_1054608</name>
</gene>
<dbReference type="InterPro" id="IPR023093">
    <property type="entry name" value="ScpA-like_C"/>
</dbReference>
<feature type="region of interest" description="Disordered" evidence="4">
    <location>
        <begin position="408"/>
        <end position="430"/>
    </location>
</feature>
<dbReference type="InterPro" id="IPR006909">
    <property type="entry name" value="Rad21/Rec8_C_eu"/>
</dbReference>
<dbReference type="EMBL" id="KV428264">
    <property type="protein sequence ID" value="KZT33138.1"/>
    <property type="molecule type" value="Genomic_DNA"/>
</dbReference>
<dbReference type="STRING" id="1314776.A0A165YDQ8"/>
<dbReference type="InterPro" id="IPR039781">
    <property type="entry name" value="Rad21/Rec8-like"/>
</dbReference>
<evidence type="ECO:0000256" key="3">
    <source>
        <dbReference type="ARBA" id="ARBA00023242"/>
    </source>
</evidence>
<keyword evidence="3" id="KW-0539">Nucleus</keyword>
<evidence type="ECO:0000259" key="6">
    <source>
        <dbReference type="Pfam" id="PF04825"/>
    </source>
</evidence>
<dbReference type="AlphaFoldDB" id="A0A165YDQ8"/>
<feature type="region of interest" description="Disordered" evidence="4">
    <location>
        <begin position="265"/>
        <end position="307"/>
    </location>
</feature>
<evidence type="ECO:0000313" key="7">
    <source>
        <dbReference type="EMBL" id="KZT33138.1"/>
    </source>
</evidence>
<evidence type="ECO:0008006" key="9">
    <source>
        <dbReference type="Google" id="ProtNLM"/>
    </source>
</evidence>
<dbReference type="Pfam" id="PF04825">
    <property type="entry name" value="Rad21_Rec8_N"/>
    <property type="match status" value="1"/>
</dbReference>